<dbReference type="SUPFAM" id="SSF52309">
    <property type="entry name" value="N-(deoxy)ribosyltransferase-like"/>
    <property type="match status" value="1"/>
</dbReference>
<dbReference type="RefSeq" id="WP_104955786.1">
    <property type="nucleotide sequence ID" value="NZ_CP026377.1"/>
</dbReference>
<gene>
    <name evidence="3" type="ORF">C2E15_01190</name>
</gene>
<feature type="transmembrane region" description="Helical" evidence="1">
    <location>
        <begin position="174"/>
        <end position="196"/>
    </location>
</feature>
<feature type="transmembrane region" description="Helical" evidence="1">
    <location>
        <begin position="24"/>
        <end position="43"/>
    </location>
</feature>
<evidence type="ECO:0000313" key="3">
    <source>
        <dbReference type="EMBL" id="AUX91846.1"/>
    </source>
</evidence>
<dbReference type="Proteomes" id="UP000238365">
    <property type="component" value="Chromosome"/>
</dbReference>
<dbReference type="Gene3D" id="2.60.200.60">
    <property type="match status" value="1"/>
</dbReference>
<evidence type="ECO:0000259" key="2">
    <source>
        <dbReference type="Pfam" id="PF25799"/>
    </source>
</evidence>
<keyword evidence="1" id="KW-0472">Membrane</keyword>
<evidence type="ECO:0000256" key="1">
    <source>
        <dbReference type="SAM" id="Phobius"/>
    </source>
</evidence>
<dbReference type="Pfam" id="PF25799">
    <property type="entry name" value="prePAAR_I"/>
    <property type="match status" value="1"/>
</dbReference>
<dbReference type="InterPro" id="IPR057925">
    <property type="entry name" value="prePAAR_DddA"/>
</dbReference>
<keyword evidence="1" id="KW-0812">Transmembrane</keyword>
<proteinExistence type="predicted"/>
<sequence>MSRCADPFSAARVDDGIEHTASKGWLVVGLIGGAIAGAAFTLATGGAGSVVVAATIAAAAGGGGLGEVLGSMSWAPPHQAGRLTAGSPDVFINGKPAIIAHLSTGECDEHGPGLQRVAEGSARVYINGFPAARIGDLLICSAAISGGSPNVRIGGETVQTDPISPAIPEWIDNVLLGVGLAATAVLAGSAVALLGLAGGMAGGYTGVLVGGRLYGDGSDGQKWSALGASFAGGITGVKGGTAFKAWRNITKSLINIKEIEPKLATEPDTAFFWSGRTDGIGGADVAESIAKSRNGVTLESIIKDKHIDIPEWDFDNPQSIKAWEDVSASYAKQVSGEIGAVVGQSLREGNLWENVELPRLIGNENVTKITIIDPATHAEKIIYQRRY</sequence>
<evidence type="ECO:0000313" key="4">
    <source>
        <dbReference type="Proteomes" id="UP000238365"/>
    </source>
</evidence>
<protein>
    <recommendedName>
        <fullName evidence="2">Double-stranded DNA deaminase toxin A prePAAR motif domain-containing protein</fullName>
    </recommendedName>
</protein>
<dbReference type="CDD" id="cd14742">
    <property type="entry name" value="PAAR_RHS"/>
    <property type="match status" value="1"/>
</dbReference>
<keyword evidence="4" id="KW-1185">Reference proteome</keyword>
<feature type="domain" description="Double-stranded DNA deaminase toxin A prePAAR motif" evidence="2">
    <location>
        <begin position="8"/>
        <end position="59"/>
    </location>
</feature>
<dbReference type="InterPro" id="IPR008727">
    <property type="entry name" value="PAAR_motif"/>
</dbReference>
<organism evidence="3 4">
    <name type="scientific">Mixta gaviniae</name>
    <dbReference type="NCBI Taxonomy" id="665914"/>
    <lineage>
        <taxon>Bacteria</taxon>
        <taxon>Pseudomonadati</taxon>
        <taxon>Pseudomonadota</taxon>
        <taxon>Gammaproteobacteria</taxon>
        <taxon>Enterobacterales</taxon>
        <taxon>Erwiniaceae</taxon>
        <taxon>Mixta</taxon>
    </lineage>
</organism>
<name>A0A2L0IB46_9GAMM</name>
<feature type="transmembrane region" description="Helical" evidence="1">
    <location>
        <begin position="50"/>
        <end position="69"/>
    </location>
</feature>
<dbReference type="KEGG" id="pgz:C2E15_01190"/>
<dbReference type="EMBL" id="CP026377">
    <property type="protein sequence ID" value="AUX91846.1"/>
    <property type="molecule type" value="Genomic_DNA"/>
</dbReference>
<reference evidence="3 4" key="1">
    <citation type="submission" date="2018-01" db="EMBL/GenBank/DDBJ databases">
        <title>Complete and assembled Genome of Pantoea gaviniae DSM22758T.</title>
        <authorList>
            <person name="Stevens M.J.A."/>
            <person name="Zurfluh K."/>
            <person name="Stephan R."/>
        </authorList>
    </citation>
    <scope>NUCLEOTIDE SEQUENCE [LARGE SCALE GENOMIC DNA]</scope>
    <source>
        <strain evidence="3 4">DSM 22758</strain>
    </source>
</reference>
<dbReference type="AlphaFoldDB" id="A0A2L0IB46"/>
<keyword evidence="1" id="KW-1133">Transmembrane helix</keyword>
<accession>A0A2L0IB46</accession>
<dbReference type="Pfam" id="PF05488">
    <property type="entry name" value="PAAR_motif"/>
    <property type="match status" value="1"/>
</dbReference>